<evidence type="ECO:0000313" key="2">
    <source>
        <dbReference type="EMBL" id="KAF5878964.1"/>
    </source>
</evidence>
<dbReference type="GeneID" id="59255267"/>
<reference evidence="2 3" key="1">
    <citation type="journal article" date="2020" name="Phytopathology">
        <title>A high-quality genome resource of Botrytis fragariae, a new and rapidly spreading fungal pathogen causing strawberry gray mold in the U.S.A.</title>
        <authorList>
            <person name="Wu Y."/>
            <person name="Saski C.A."/>
            <person name="Schnabel G."/>
            <person name="Xiao S."/>
            <person name="Hu M."/>
        </authorList>
    </citation>
    <scope>NUCLEOTIDE SEQUENCE [LARGE SCALE GENOMIC DNA]</scope>
    <source>
        <strain evidence="2 3">BVB16</strain>
    </source>
</reference>
<evidence type="ECO:0000313" key="3">
    <source>
        <dbReference type="Proteomes" id="UP000531561"/>
    </source>
</evidence>
<dbReference type="AlphaFoldDB" id="A0A8H6B3Z8"/>
<keyword evidence="3" id="KW-1185">Reference proteome</keyword>
<dbReference type="EMBL" id="JABFCT010000002">
    <property type="protein sequence ID" value="KAF5878964.1"/>
    <property type="molecule type" value="Genomic_DNA"/>
</dbReference>
<sequence length="493" mass="54474">MRSLDLNIFAGILLFLARLHLVATGAVFIEPYAKIVQFRATVIVPKAPTVLQATGIQSFWPAIEPANSNSILQIVYANEGETLGRWSFFEYFQLGNASAKGERIHGKNINVYPGDLISNGFISMDSSEQWRGLTKSYKWFVNWMVRRGAEGLANGEIDFMGNVTVDLSPFPSIGDFTQAILATELNRAAKWEMGPLDWKNVLIQIEGTNTDWCSVDKLILSNVTLSNIEAVRVFPAITGMICFFTGFTVLDSMAAFHATLQVPSPPTAPQGHSPDWKIQATWAGMQPTDQSCVLQNVVGNAGDEMGCWSHIPSFYDGATKPSWTEIYFEERQPKVYPGDQITSLWTLDEISNEWLDTWSVMPGRIGASKGEVPYGGNYTFDGSKFGTLPIFQLSVSSTNAPSEPKVPDMTEVLLIIEHVGIGNGTDPGWGSGAVTFTNILIESVSTKDWCNFDNPETWHPQNVKILEVSTPFISTVRNGKKTCYIPWLVIDSN</sequence>
<feature type="signal peptide" evidence="1">
    <location>
        <begin position="1"/>
        <end position="24"/>
    </location>
</feature>
<feature type="chain" id="PRO_5034447421" evidence="1">
    <location>
        <begin position="25"/>
        <end position="493"/>
    </location>
</feature>
<dbReference type="Proteomes" id="UP000531561">
    <property type="component" value="Unassembled WGS sequence"/>
</dbReference>
<evidence type="ECO:0000256" key="1">
    <source>
        <dbReference type="SAM" id="SignalP"/>
    </source>
</evidence>
<organism evidence="2 3">
    <name type="scientific">Botrytis fragariae</name>
    <dbReference type="NCBI Taxonomy" id="1964551"/>
    <lineage>
        <taxon>Eukaryota</taxon>
        <taxon>Fungi</taxon>
        <taxon>Dikarya</taxon>
        <taxon>Ascomycota</taxon>
        <taxon>Pezizomycotina</taxon>
        <taxon>Leotiomycetes</taxon>
        <taxon>Helotiales</taxon>
        <taxon>Sclerotiniaceae</taxon>
        <taxon>Botrytis</taxon>
    </lineage>
</organism>
<gene>
    <name evidence="2" type="ORF">Bfra_001137</name>
</gene>
<keyword evidence="1" id="KW-0732">Signal</keyword>
<dbReference type="RefSeq" id="XP_037197908.1">
    <property type="nucleotide sequence ID" value="XM_037331575.1"/>
</dbReference>
<comment type="caution">
    <text evidence="2">The sequence shown here is derived from an EMBL/GenBank/DDBJ whole genome shotgun (WGS) entry which is preliminary data.</text>
</comment>
<protein>
    <submittedName>
        <fullName evidence="2">Uncharacterized protein</fullName>
    </submittedName>
</protein>
<dbReference type="OrthoDB" id="3524163at2759"/>
<name>A0A8H6B3Z8_9HELO</name>
<proteinExistence type="predicted"/>
<accession>A0A8H6B3Z8</accession>